<accession>A0A176WLK9</accession>
<evidence type="ECO:0000313" key="1">
    <source>
        <dbReference type="EMBL" id="OAE33126.1"/>
    </source>
</evidence>
<sequence length="190" mass="21969">MRMQFKKRIFGPLSVDLREYKVSNLWGKKRDLWGRERQLQVKILYTKPYNTSPAVLLAQYARSLQHSSTPGDPCRGSKTSHADLNVETACRPIKDSDYFQEYGCDDAKLKSVSAQAMRRKSEEHQSVYGSEFQNYARKNKAMMVDDVNQITDQARVASKMASEYYSRLQRFGLNEVGMRMTEDETRGTRS</sequence>
<reference evidence="1" key="1">
    <citation type="submission" date="2016-03" db="EMBL/GenBank/DDBJ databases">
        <title>Mechanisms controlling the formation of the plant cell surface in tip-growing cells are functionally conserved among land plants.</title>
        <authorList>
            <person name="Honkanen S."/>
            <person name="Jones V.A."/>
            <person name="Morieri G."/>
            <person name="Champion C."/>
            <person name="Hetherington A.J."/>
            <person name="Kelly S."/>
            <person name="Saint-Marcoux D."/>
            <person name="Proust H."/>
            <person name="Prescott H."/>
            <person name="Dolan L."/>
        </authorList>
    </citation>
    <scope>NUCLEOTIDE SEQUENCE [LARGE SCALE GENOMIC DNA]</scope>
    <source>
        <tissue evidence="1">Whole gametophyte</tissue>
    </source>
</reference>
<gene>
    <name evidence="1" type="ORF">AXG93_4509s1070</name>
</gene>
<comment type="caution">
    <text evidence="1">The sequence shown here is derived from an EMBL/GenBank/DDBJ whole genome shotgun (WGS) entry which is preliminary data.</text>
</comment>
<protein>
    <submittedName>
        <fullName evidence="1">Uncharacterized protein</fullName>
    </submittedName>
</protein>
<organism evidence="1 2">
    <name type="scientific">Marchantia polymorpha subsp. ruderalis</name>
    <dbReference type="NCBI Taxonomy" id="1480154"/>
    <lineage>
        <taxon>Eukaryota</taxon>
        <taxon>Viridiplantae</taxon>
        <taxon>Streptophyta</taxon>
        <taxon>Embryophyta</taxon>
        <taxon>Marchantiophyta</taxon>
        <taxon>Marchantiopsida</taxon>
        <taxon>Marchantiidae</taxon>
        <taxon>Marchantiales</taxon>
        <taxon>Marchantiaceae</taxon>
        <taxon>Marchantia</taxon>
    </lineage>
</organism>
<name>A0A176WLK9_MARPO</name>
<evidence type="ECO:0000313" key="2">
    <source>
        <dbReference type="Proteomes" id="UP000077202"/>
    </source>
</evidence>
<proteinExistence type="predicted"/>
<dbReference type="Proteomes" id="UP000077202">
    <property type="component" value="Unassembled WGS sequence"/>
</dbReference>
<keyword evidence="2" id="KW-1185">Reference proteome</keyword>
<dbReference type="EMBL" id="LVLJ01000686">
    <property type="protein sequence ID" value="OAE33126.1"/>
    <property type="molecule type" value="Genomic_DNA"/>
</dbReference>
<dbReference type="AlphaFoldDB" id="A0A176WLK9"/>